<dbReference type="Gene3D" id="3.80.10.10">
    <property type="entry name" value="Ribonuclease Inhibitor"/>
    <property type="match status" value="1"/>
</dbReference>
<dbReference type="InterPro" id="IPR032675">
    <property type="entry name" value="LRR_dom_sf"/>
</dbReference>
<comment type="caution">
    <text evidence="1">The sequence shown here is derived from an EMBL/GenBank/DDBJ whole genome shotgun (WGS) entry which is preliminary data.</text>
</comment>
<name>A0A813J4G3_POLGL</name>
<gene>
    <name evidence="1" type="ORF">PGLA2088_LOCUS15383</name>
</gene>
<reference evidence="1" key="1">
    <citation type="submission" date="2021-02" db="EMBL/GenBank/DDBJ databases">
        <authorList>
            <person name="Dougan E. K."/>
            <person name="Rhodes N."/>
            <person name="Thang M."/>
            <person name="Chan C."/>
        </authorList>
    </citation>
    <scope>NUCLEOTIDE SEQUENCE</scope>
</reference>
<organism evidence="1 2">
    <name type="scientific">Polarella glacialis</name>
    <name type="common">Dinoflagellate</name>
    <dbReference type="NCBI Taxonomy" id="89957"/>
    <lineage>
        <taxon>Eukaryota</taxon>
        <taxon>Sar</taxon>
        <taxon>Alveolata</taxon>
        <taxon>Dinophyceae</taxon>
        <taxon>Suessiales</taxon>
        <taxon>Suessiaceae</taxon>
        <taxon>Polarella</taxon>
    </lineage>
</organism>
<feature type="non-terminal residue" evidence="1">
    <location>
        <position position="1"/>
    </location>
</feature>
<accession>A0A813J4G3</accession>
<evidence type="ECO:0000313" key="1">
    <source>
        <dbReference type="EMBL" id="CAE8663810.1"/>
    </source>
</evidence>
<protein>
    <submittedName>
        <fullName evidence="1">Uncharacterized protein</fullName>
    </submittedName>
</protein>
<dbReference type="AlphaFoldDB" id="A0A813J4G3"/>
<evidence type="ECO:0000313" key="2">
    <source>
        <dbReference type="Proteomes" id="UP000626109"/>
    </source>
</evidence>
<proteinExistence type="predicted"/>
<sequence>EIAILAKKCPSLTSLDLRENPVASEGGYAKAVKKYFPRLVSFDDMSQKKSVVGLDKVKFSGLNKDVNAVDGLYRNEHCSCLEGNPCLTQETCVDWKHREVVAAEARKRKGLRDDTGKQL</sequence>
<dbReference type="EMBL" id="CAJNNW010019004">
    <property type="protein sequence ID" value="CAE8663810.1"/>
    <property type="molecule type" value="Genomic_DNA"/>
</dbReference>
<dbReference type="Proteomes" id="UP000626109">
    <property type="component" value="Unassembled WGS sequence"/>
</dbReference>